<reference evidence="2" key="1">
    <citation type="submission" date="2020-06" db="EMBL/GenBank/DDBJ databases">
        <authorList>
            <person name="Li T."/>
            <person name="Hu X."/>
            <person name="Zhang T."/>
            <person name="Song X."/>
            <person name="Zhang H."/>
            <person name="Dai N."/>
            <person name="Sheng W."/>
            <person name="Hou X."/>
            <person name="Wei L."/>
        </authorList>
    </citation>
    <scope>NUCLEOTIDE SEQUENCE</scope>
    <source>
        <strain evidence="2">KEN8</strain>
        <tissue evidence="2">Leaf</tissue>
    </source>
</reference>
<dbReference type="EMBL" id="JACGWM010001157">
    <property type="protein sequence ID" value="KAL0294691.1"/>
    <property type="molecule type" value="Genomic_DNA"/>
</dbReference>
<accession>A0AAW2JJ24</accession>
<feature type="region of interest" description="Disordered" evidence="1">
    <location>
        <begin position="56"/>
        <end position="78"/>
    </location>
</feature>
<organism evidence="2">
    <name type="scientific">Sesamum calycinum</name>
    <dbReference type="NCBI Taxonomy" id="2727403"/>
    <lineage>
        <taxon>Eukaryota</taxon>
        <taxon>Viridiplantae</taxon>
        <taxon>Streptophyta</taxon>
        <taxon>Embryophyta</taxon>
        <taxon>Tracheophyta</taxon>
        <taxon>Spermatophyta</taxon>
        <taxon>Magnoliopsida</taxon>
        <taxon>eudicotyledons</taxon>
        <taxon>Gunneridae</taxon>
        <taxon>Pentapetalae</taxon>
        <taxon>asterids</taxon>
        <taxon>lamiids</taxon>
        <taxon>Lamiales</taxon>
        <taxon>Pedaliaceae</taxon>
        <taxon>Sesamum</taxon>
    </lineage>
</organism>
<sequence length="154" mass="16596">MAGSCNARRGKMLAVRATGAARPVQSGDSPLLAQKGKGFTNQLTAGNGWKWSDFGARKSSSNVGKSSAQRNIHQQHKTAQTVFSGGQRIIAIVGLQRGIPSKRESSARVDYVPALCTHRPSLLPIEWSGEVFGSRRRGRFAARDVARSPLNLII</sequence>
<evidence type="ECO:0000256" key="1">
    <source>
        <dbReference type="SAM" id="MobiDB-lite"/>
    </source>
</evidence>
<dbReference type="AlphaFoldDB" id="A0AAW2JJ24"/>
<feature type="compositionally biased region" description="Polar residues" evidence="1">
    <location>
        <begin position="58"/>
        <end position="78"/>
    </location>
</feature>
<comment type="caution">
    <text evidence="2">The sequence shown here is derived from an EMBL/GenBank/DDBJ whole genome shotgun (WGS) entry which is preliminary data.</text>
</comment>
<proteinExistence type="predicted"/>
<protein>
    <submittedName>
        <fullName evidence="2">Uncharacterized protein</fullName>
    </submittedName>
</protein>
<reference evidence="2" key="2">
    <citation type="journal article" date="2024" name="Plant">
        <title>Genomic evolution and insights into agronomic trait innovations of Sesamum species.</title>
        <authorList>
            <person name="Miao H."/>
            <person name="Wang L."/>
            <person name="Qu L."/>
            <person name="Liu H."/>
            <person name="Sun Y."/>
            <person name="Le M."/>
            <person name="Wang Q."/>
            <person name="Wei S."/>
            <person name="Zheng Y."/>
            <person name="Lin W."/>
            <person name="Duan Y."/>
            <person name="Cao H."/>
            <person name="Xiong S."/>
            <person name="Wang X."/>
            <person name="Wei L."/>
            <person name="Li C."/>
            <person name="Ma Q."/>
            <person name="Ju M."/>
            <person name="Zhao R."/>
            <person name="Li G."/>
            <person name="Mu C."/>
            <person name="Tian Q."/>
            <person name="Mei H."/>
            <person name="Zhang T."/>
            <person name="Gao T."/>
            <person name="Zhang H."/>
        </authorList>
    </citation>
    <scope>NUCLEOTIDE SEQUENCE</scope>
    <source>
        <strain evidence="2">KEN8</strain>
    </source>
</reference>
<evidence type="ECO:0000313" key="2">
    <source>
        <dbReference type="EMBL" id="KAL0294691.1"/>
    </source>
</evidence>
<gene>
    <name evidence="2" type="ORF">Scaly_3117200</name>
</gene>
<name>A0AAW2JJ24_9LAMI</name>